<sequence length="1131" mass="122552">MAPSSKGPLLIRALPSSLTVPAALKDATLAELRIPLAPDLASIDLPDALLSRIKADGLPVPTPHKTKRELDNLKQSLLEWGHNAAISPPILAPTPPDLLDAAAAAAQADALARLADLDDTAPSADLLRALRLVVLSGRARWRILEELADELDTRAKARGRKTRGQEQDEWNKEEEMRDGGLATEICVVLLHSTVFSSTLLLSHIFTTSNLVHSLAAAKFEPTLIYLVTSYAATRNAGVDSMLPELGTLTRDMYRALRSRLVTDLAFEAFGRSSGPLATLSYLSPSGLGRLFGSKYSHATPIFLLGFDSTVRFFDLVDVDLSVTSLVLFSVLSHTHHLVNPLALPPAHDFAIDQAHDYIRERGEELALALREMLQPWRATVGEVTWAWSRIKRDVGTRLYRRNSAGEPHLPEAIKLTRFDYEGLADGLERVADHLEDGEWVKDITAEDLGFVEPFILHDQIESLIPPRRPAAASAHSSEELGDYFSGEVACWIDFVVSPLIAFIFDVANAVRPAGVLEASFQMASLEDALLALYDPAAAQCGAYRPIKWRETGPWAMSPALNLYTYLYTHRYALMAAIFLVDSPSPFGTIASFAPGPLPPSLAASSGAKPTVWCAPPWKGILNILEAATVRPPTINLAEAIRRFDSGASIADAALASLTRASEKECTHGRAPARVRKTLDAVAQELSRPPPSPTPPPRTPTPSPPSPSPFPPTPVDLSPPATPSALQRKSAAQPSGAPSGKADEQPRTPARPTGLPDLAPIPSSSSQHIPSSSSFFDRVDDDTSASSSPPRMLGEITNAKRPFSRTTSSSSSTSSRAIGPSLKRVRPALAAPKPTSITVPPLGLEERDNSLSGADLASPAGTEGPQLDDSESSDDDDLADSDYAPDGKEAALAAGEEEALGEGDGDGEDDEEDKEEEEEEQFGPDIREEYEDRDNSIFRHARNRAIAGWRARSTIADLLLLQFNHFVRQPQLPLVPLPDAPESSSSTLPSLAPLASDINELDALTRWPAGRREVVLRFFRSARPLGLDDYLGFQIPIRPDIAEPILLEIHITLWDTARTDKNGGVEAREWQEGLARLGRELAARGARPGCASGAWTEMSAAAMAVEGWDGQLSERGKRRELRRAKDEEKRRK</sequence>
<feature type="compositionally biased region" description="Acidic residues" evidence="1">
    <location>
        <begin position="894"/>
        <end position="930"/>
    </location>
</feature>
<dbReference type="EMBL" id="BQKY01000003">
    <property type="protein sequence ID" value="GJN88852.1"/>
    <property type="molecule type" value="Genomic_DNA"/>
</dbReference>
<comment type="caution">
    <text evidence="2">The sequence shown here is derived from an EMBL/GenBank/DDBJ whole genome shotgun (WGS) entry which is preliminary data.</text>
</comment>
<evidence type="ECO:0000313" key="2">
    <source>
        <dbReference type="EMBL" id="GJN88852.1"/>
    </source>
</evidence>
<gene>
    <name evidence="2" type="ORF">Rhopal_001823-T1</name>
</gene>
<evidence type="ECO:0000313" key="3">
    <source>
        <dbReference type="Proteomes" id="UP001342314"/>
    </source>
</evidence>
<feature type="compositionally biased region" description="Polar residues" evidence="1">
    <location>
        <begin position="723"/>
        <end position="732"/>
    </location>
</feature>
<organism evidence="2 3">
    <name type="scientific">Rhodotorula paludigena</name>
    <dbReference type="NCBI Taxonomy" id="86838"/>
    <lineage>
        <taxon>Eukaryota</taxon>
        <taxon>Fungi</taxon>
        <taxon>Dikarya</taxon>
        <taxon>Basidiomycota</taxon>
        <taxon>Pucciniomycotina</taxon>
        <taxon>Microbotryomycetes</taxon>
        <taxon>Sporidiobolales</taxon>
        <taxon>Sporidiobolaceae</taxon>
        <taxon>Rhodotorula</taxon>
    </lineage>
</organism>
<dbReference type="AlphaFoldDB" id="A0AAV5GIF8"/>
<dbReference type="Proteomes" id="UP001342314">
    <property type="component" value="Unassembled WGS sequence"/>
</dbReference>
<evidence type="ECO:0000256" key="1">
    <source>
        <dbReference type="SAM" id="MobiDB-lite"/>
    </source>
</evidence>
<reference evidence="2 3" key="1">
    <citation type="submission" date="2021-12" db="EMBL/GenBank/DDBJ databases">
        <title>High titer production of polyol ester of fatty acids by Rhodotorula paludigena BS15 towards product separation-free biomass refinery.</title>
        <authorList>
            <person name="Mano J."/>
            <person name="Ono H."/>
            <person name="Tanaka T."/>
            <person name="Naito K."/>
            <person name="Sushida H."/>
            <person name="Ike M."/>
            <person name="Tokuyasu K."/>
            <person name="Kitaoka M."/>
        </authorList>
    </citation>
    <scope>NUCLEOTIDE SEQUENCE [LARGE SCALE GENOMIC DNA]</scope>
    <source>
        <strain evidence="2 3">BS15</strain>
    </source>
</reference>
<feature type="region of interest" description="Disordered" evidence="1">
    <location>
        <begin position="1110"/>
        <end position="1131"/>
    </location>
</feature>
<feature type="compositionally biased region" description="Pro residues" evidence="1">
    <location>
        <begin position="687"/>
        <end position="713"/>
    </location>
</feature>
<feature type="compositionally biased region" description="Basic and acidic residues" evidence="1">
    <location>
        <begin position="1111"/>
        <end position="1131"/>
    </location>
</feature>
<proteinExistence type="predicted"/>
<feature type="region of interest" description="Disordered" evidence="1">
    <location>
        <begin position="682"/>
        <end position="930"/>
    </location>
</feature>
<feature type="compositionally biased region" description="Low complexity" evidence="1">
    <location>
        <begin position="759"/>
        <end position="775"/>
    </location>
</feature>
<feature type="compositionally biased region" description="Acidic residues" evidence="1">
    <location>
        <begin position="865"/>
        <end position="879"/>
    </location>
</feature>
<keyword evidence="3" id="KW-1185">Reference proteome</keyword>
<protein>
    <submittedName>
        <fullName evidence="2">Uncharacterized protein</fullName>
    </submittedName>
</protein>
<feature type="compositionally biased region" description="Low complexity" evidence="1">
    <location>
        <begin position="803"/>
        <end position="815"/>
    </location>
</feature>
<accession>A0AAV5GIF8</accession>
<name>A0AAV5GIF8_9BASI</name>